<keyword evidence="2" id="KW-0812">Transmembrane</keyword>
<dbReference type="Proteomes" id="UP001388673">
    <property type="component" value="Unassembled WGS sequence"/>
</dbReference>
<feature type="compositionally biased region" description="Polar residues" evidence="1">
    <location>
        <begin position="49"/>
        <end position="64"/>
    </location>
</feature>
<feature type="region of interest" description="Disordered" evidence="1">
    <location>
        <begin position="1"/>
        <end position="74"/>
    </location>
</feature>
<reference evidence="3 4" key="1">
    <citation type="journal article" date="2024" name="bioRxiv">
        <title>Comparative genomics of Cryptococcus and Kwoniella reveals pathogenesis evolution and contrasting karyotype dynamics via intercentromeric recombination or chromosome fusion.</title>
        <authorList>
            <person name="Coelho M.A."/>
            <person name="David-Palma M."/>
            <person name="Shea T."/>
            <person name="Bowers K."/>
            <person name="McGinley-Smith S."/>
            <person name="Mohammad A.W."/>
            <person name="Gnirke A."/>
            <person name="Yurkov A.M."/>
            <person name="Nowrousian M."/>
            <person name="Sun S."/>
            <person name="Cuomo C.A."/>
            <person name="Heitman J."/>
        </authorList>
    </citation>
    <scope>NUCLEOTIDE SEQUENCE [LARGE SCALE GENOMIC DNA]</scope>
    <source>
        <strain evidence="3 4">CBS 13917</strain>
    </source>
</reference>
<keyword evidence="2" id="KW-1133">Transmembrane helix</keyword>
<feature type="transmembrane region" description="Helical" evidence="2">
    <location>
        <begin position="270"/>
        <end position="294"/>
    </location>
</feature>
<name>A0AAW0YVK1_9TREE</name>
<dbReference type="EMBL" id="JBCAWK010000008">
    <property type="protein sequence ID" value="KAK8850665.1"/>
    <property type="molecule type" value="Genomic_DNA"/>
</dbReference>
<dbReference type="KEGG" id="kne:92181843"/>
<keyword evidence="2" id="KW-0472">Membrane</keyword>
<feature type="compositionally biased region" description="Low complexity" evidence="1">
    <location>
        <begin position="33"/>
        <end position="42"/>
    </location>
</feature>
<organism evidence="3 4">
    <name type="scientific">Kwoniella newhampshirensis</name>
    <dbReference type="NCBI Taxonomy" id="1651941"/>
    <lineage>
        <taxon>Eukaryota</taxon>
        <taxon>Fungi</taxon>
        <taxon>Dikarya</taxon>
        <taxon>Basidiomycota</taxon>
        <taxon>Agaricomycotina</taxon>
        <taxon>Tremellomycetes</taxon>
        <taxon>Tremellales</taxon>
        <taxon>Cryptococcaceae</taxon>
        <taxon>Kwoniella</taxon>
    </lineage>
</organism>
<dbReference type="RefSeq" id="XP_066802096.1">
    <property type="nucleotide sequence ID" value="XM_066947682.1"/>
</dbReference>
<evidence type="ECO:0000256" key="1">
    <source>
        <dbReference type="SAM" id="MobiDB-lite"/>
    </source>
</evidence>
<sequence>MMTTSTTNDITTPATPQSQTQSIMATPPLSPSTTTTTTTTTTIEDDCSPSPSDLDTPASASYPESTKARRQSTITINRKPVPCLSENDLAQAHEVIISPRLVVNREAYLDEDNDPFRTTSSTSPPLRPPPPIYTLPRMPSSHHAYILPPSYLPAAPTPEFDIGPVSSPFMLDTVHAYSSSPSGSLGVDMNNAEGLPVYAEENQTEPKTLARALWKWGFLCPFFWLVGTIVLCVPLKDEEAEEEQDPEKAQKVQEMITIIRQTELRYAKRCLYSLVGLSAIISLIVMIVLVVRAARD</sequence>
<feature type="compositionally biased region" description="Low complexity" evidence="1">
    <location>
        <begin position="1"/>
        <end position="22"/>
    </location>
</feature>
<gene>
    <name evidence="3" type="ORF">IAR55_004585</name>
</gene>
<evidence type="ECO:0000256" key="2">
    <source>
        <dbReference type="SAM" id="Phobius"/>
    </source>
</evidence>
<proteinExistence type="predicted"/>
<keyword evidence="4" id="KW-1185">Reference proteome</keyword>
<evidence type="ECO:0000313" key="4">
    <source>
        <dbReference type="Proteomes" id="UP001388673"/>
    </source>
</evidence>
<evidence type="ECO:0000313" key="3">
    <source>
        <dbReference type="EMBL" id="KAK8850665.1"/>
    </source>
</evidence>
<dbReference type="AlphaFoldDB" id="A0AAW0YVK1"/>
<accession>A0AAW0YVK1</accession>
<protein>
    <submittedName>
        <fullName evidence="3">Uncharacterized protein</fullName>
    </submittedName>
</protein>
<dbReference type="GeneID" id="92181843"/>
<comment type="caution">
    <text evidence="3">The sequence shown here is derived from an EMBL/GenBank/DDBJ whole genome shotgun (WGS) entry which is preliminary data.</text>
</comment>